<dbReference type="EMBL" id="LAZR01000512">
    <property type="protein sequence ID" value="KKN65989.1"/>
    <property type="molecule type" value="Genomic_DNA"/>
</dbReference>
<reference evidence="1" key="1">
    <citation type="journal article" date="2015" name="Nature">
        <title>Complex archaea that bridge the gap between prokaryotes and eukaryotes.</title>
        <authorList>
            <person name="Spang A."/>
            <person name="Saw J.H."/>
            <person name="Jorgensen S.L."/>
            <person name="Zaremba-Niedzwiedzka K."/>
            <person name="Martijn J."/>
            <person name="Lind A.E."/>
            <person name="van Eijk R."/>
            <person name="Schleper C."/>
            <person name="Guy L."/>
            <person name="Ettema T.J."/>
        </authorList>
    </citation>
    <scope>NUCLEOTIDE SEQUENCE</scope>
</reference>
<accession>A0A0F9SG09</accession>
<organism evidence="1">
    <name type="scientific">marine sediment metagenome</name>
    <dbReference type="NCBI Taxonomy" id="412755"/>
    <lineage>
        <taxon>unclassified sequences</taxon>
        <taxon>metagenomes</taxon>
        <taxon>ecological metagenomes</taxon>
    </lineage>
</organism>
<comment type="caution">
    <text evidence="1">The sequence shown here is derived from an EMBL/GenBank/DDBJ whole genome shotgun (WGS) entry which is preliminary data.</text>
</comment>
<name>A0A0F9SG09_9ZZZZ</name>
<evidence type="ECO:0000313" key="1">
    <source>
        <dbReference type="EMBL" id="KKN65989.1"/>
    </source>
</evidence>
<proteinExistence type="predicted"/>
<protein>
    <submittedName>
        <fullName evidence="1">Uncharacterized protein</fullName>
    </submittedName>
</protein>
<gene>
    <name evidence="1" type="ORF">LCGC14_0475810</name>
</gene>
<dbReference type="AlphaFoldDB" id="A0A0F9SG09"/>
<sequence length="105" mass="12051">MMGMLKAYKIMTRKTVWGRWDCEILEFGDVEEALASTRRKYGSKMLILVLPADDNLLPVCEKHDKPKELCYCGCGEYRCIDCACDDVNACTKRMNERTESEEGAR</sequence>